<sequence>MAFQLYCDFLHFDKTARHTFTDKPTELAHINERLHHLNDHISYLIELRSALLHRSNQLTSPTYIVPLEVLSYIFNQTNQMEWCPPNGRKSIIPPQKAMILSAVSRQWRQVALSTSKLWEKVECRGFLKLYRDSSLFQHCAIYASSLDVSLLDHGYWLESRDETFDTTTTILSSSDVTRKLKTLNLRYIPSPAKWIHLLPSFLRLESLTISSGEHPSVNLSSLPLSRVYLSDTTFDSLILPPSVLVLYLQGSSTRHFYTLLGNSPRPPALLNPLALNNLKELVWSPAGWFMEAASALELSLPAIAYLDLSGSLSPAPFIMLCHQFSASLESLTLKALPMASTWSIGDLRRLFKCPAPRLRKLSVTQWSHISLLDALSVLTPGEGEEQYKNRCLPKLEYLYIGSHGERYGGEFNFGNRVLELLKMRRLGEDSPFHLDFSFGNNSNDGRMILELELLQELKEFVANCQVEITIKGRNLLPNYQRRLSPWIYDKIKAVYCDFLQPDKTAGHTFTDKPTELAYINEQLHHLDDHISKLHELRSALLHRSNQLTSLIYIIPHEVLSWIFNQANEMKWCLPNAKKPIIPPHNAMVLSAVSHQWRQVAFSTSKLWEKIQCQIPHNLHSNSSFLIQHCASYASSLDITLLGHVYELDVIDETCDAFTTVLSSSDVTRKLKSLQLQCHLSPQQIQLIPSFLQLESLTINGGDHPSVDLGSLQLSRVYLFYATFESITLPPSVLILHLRDQSTRYSFTLLRDCPRLIKFSSQNSGALMPPIPPNPLVLDSLKSLVWSPAQRLVEAASSIELKIPVIEKLKLNDSTGLKLASLTLLCHQISASLESLTLKCFPSRDNWSIVDLRHLFTFPIPALRKLSLIEWSHRSILGAICALTPDESEDGYKDRCLPKLEYLSISSVGKAYGLGFDFDTRVLDLVKRRRIGEDSPFQLNFSFIDLNAYGAQRQVKWQSDLLQELKENKEDNLSSVTSMASHLYCNFLQPDKTERYAFADDPAELVYVKEQVDKLDHHISELSEFRSALLHRLNQLTCPTYILPPEVLPYIFYLTNERDRGLRLFPIFVLRKAMILTAVSHQWRQVALGTPKLWERVKCPVLSSSDVTGKLKSLELKCDPPPRWIRLLSSFLRLESLTIGGSRYPSVDLSSLPYLSRVHLSRAFFDSLILPPSVLMLHLYGYPIHQSIALLYNCPRLVEFSSERFLEEPMPPTSNPLVLDRLKTLVWLPTRTFVEVVSATELKIPVIENLELCGSKGLRLAPLTLLCHQFSASITSLILKSFYCTTDSSIEDLRHLFQFPIPTLQKLSLTRWSHEFTLRAIRALTPREGEDGYRDRCLPNLRYLFIGNDGSGSKPYDFDFRILDLVKRRRIGEDSPFHLDFSCTYDVYNNHASWDPELMEEFREFVASRRMEVTVGILDLLSIPLGG</sequence>
<dbReference type="OrthoDB" id="3266451at2759"/>
<organism evidence="1 2">
    <name type="scientific">Agaricus bisporus var. burnettii (strain JB137-S8 / ATCC MYA-4627 / FGSC 10392)</name>
    <name type="common">White button mushroom</name>
    <dbReference type="NCBI Taxonomy" id="597362"/>
    <lineage>
        <taxon>Eukaryota</taxon>
        <taxon>Fungi</taxon>
        <taxon>Dikarya</taxon>
        <taxon>Basidiomycota</taxon>
        <taxon>Agaricomycotina</taxon>
        <taxon>Agaricomycetes</taxon>
        <taxon>Agaricomycetidae</taxon>
        <taxon>Agaricales</taxon>
        <taxon>Agaricineae</taxon>
        <taxon>Agaricaceae</taxon>
        <taxon>Agaricus</taxon>
    </lineage>
</organism>
<dbReference type="GeneID" id="18822565"/>
<evidence type="ECO:0000313" key="1">
    <source>
        <dbReference type="EMBL" id="EKM77049.1"/>
    </source>
</evidence>
<dbReference type="Proteomes" id="UP000008493">
    <property type="component" value="Unassembled WGS sequence"/>
</dbReference>
<dbReference type="HOGENOM" id="CLU_252761_0_0_1"/>
<dbReference type="KEGG" id="abp:AGABI1DRAFT108421"/>
<dbReference type="RefSeq" id="XP_007332343.1">
    <property type="nucleotide sequence ID" value="XM_007332281.1"/>
</dbReference>
<dbReference type="InParanoid" id="K5VRF1"/>
<keyword evidence="2" id="KW-1185">Reference proteome</keyword>
<evidence type="ECO:0008006" key="3">
    <source>
        <dbReference type="Google" id="ProtNLM"/>
    </source>
</evidence>
<name>K5VRF1_AGABU</name>
<evidence type="ECO:0000313" key="2">
    <source>
        <dbReference type="Proteomes" id="UP000008493"/>
    </source>
</evidence>
<dbReference type="EMBL" id="JH971398">
    <property type="protein sequence ID" value="EKM77049.1"/>
    <property type="molecule type" value="Genomic_DNA"/>
</dbReference>
<proteinExistence type="predicted"/>
<gene>
    <name evidence="1" type="ORF">AGABI1DRAFT_108421</name>
</gene>
<dbReference type="OMA" id="HCASYAS"/>
<reference evidence="2" key="1">
    <citation type="journal article" date="2012" name="Proc. Natl. Acad. Sci. U.S.A.">
        <title>Genome sequence of the button mushroom Agaricus bisporus reveals mechanisms governing adaptation to a humic-rich ecological niche.</title>
        <authorList>
            <person name="Morin E."/>
            <person name="Kohler A."/>
            <person name="Baker A.R."/>
            <person name="Foulongne-Oriol M."/>
            <person name="Lombard V."/>
            <person name="Nagy L.G."/>
            <person name="Ohm R.A."/>
            <person name="Patyshakuliyeva A."/>
            <person name="Brun A."/>
            <person name="Aerts A.L."/>
            <person name="Bailey A.M."/>
            <person name="Billette C."/>
            <person name="Coutinho P.M."/>
            <person name="Deakin G."/>
            <person name="Doddapaneni H."/>
            <person name="Floudas D."/>
            <person name="Grimwood J."/>
            <person name="Hilden K."/>
            <person name="Kuees U."/>
            <person name="LaButti K.M."/>
            <person name="Lapidus A."/>
            <person name="Lindquist E.A."/>
            <person name="Lucas S.M."/>
            <person name="Murat C."/>
            <person name="Riley R.W."/>
            <person name="Salamov A.A."/>
            <person name="Schmutz J."/>
            <person name="Subramanian V."/>
            <person name="Woesten H.A.B."/>
            <person name="Xu J."/>
            <person name="Eastwood D.C."/>
            <person name="Foster G.D."/>
            <person name="Sonnenberg A.S."/>
            <person name="Cullen D."/>
            <person name="de Vries R.P."/>
            <person name="Lundell T."/>
            <person name="Hibbett D.S."/>
            <person name="Henrissat B."/>
            <person name="Burton K.S."/>
            <person name="Kerrigan R.W."/>
            <person name="Challen M.P."/>
            <person name="Grigoriev I.V."/>
            <person name="Martin F."/>
        </authorList>
    </citation>
    <scope>NUCLEOTIDE SEQUENCE [LARGE SCALE GENOMIC DNA]</scope>
    <source>
        <strain evidence="2">JB137-S8 / ATCC MYA-4627 / FGSC 10392</strain>
    </source>
</reference>
<accession>K5VRF1</accession>
<protein>
    <recommendedName>
        <fullName evidence="3">F-box domain-containing protein</fullName>
    </recommendedName>
</protein>